<evidence type="ECO:0000256" key="3">
    <source>
        <dbReference type="ARBA" id="ARBA00022448"/>
    </source>
</evidence>
<dbReference type="Gene3D" id="3.40.50.300">
    <property type="entry name" value="P-loop containing nucleotide triphosphate hydrolases"/>
    <property type="match status" value="1"/>
</dbReference>
<feature type="domain" description="ABC transporter" evidence="11">
    <location>
        <begin position="882"/>
        <end position="1119"/>
    </location>
</feature>
<keyword evidence="3" id="KW-0813">Transport</keyword>
<dbReference type="InterPro" id="IPR017871">
    <property type="entry name" value="ABC_transporter-like_CS"/>
</dbReference>
<evidence type="ECO:0000256" key="4">
    <source>
        <dbReference type="ARBA" id="ARBA00022692"/>
    </source>
</evidence>
<feature type="transmembrane region" description="Helical" evidence="10">
    <location>
        <begin position="608"/>
        <end position="631"/>
    </location>
</feature>
<evidence type="ECO:0000256" key="9">
    <source>
        <dbReference type="SAM" id="MobiDB-lite"/>
    </source>
</evidence>
<protein>
    <recommendedName>
        <fullName evidence="11">ABC transporter domain-containing protein</fullName>
    </recommendedName>
</protein>
<dbReference type="PANTHER" id="PTHR19229:SF154">
    <property type="entry name" value="ABC TRANSPORTER A FAMILY MEMBER 3-RELATED"/>
    <property type="match status" value="1"/>
</dbReference>
<dbReference type="InterPro" id="IPR027417">
    <property type="entry name" value="P-loop_NTPase"/>
</dbReference>
<dbReference type="GO" id="GO:0016020">
    <property type="term" value="C:membrane"/>
    <property type="evidence" value="ECO:0007669"/>
    <property type="project" value="UniProtKB-SubCell"/>
</dbReference>
<dbReference type="InterPro" id="IPR026082">
    <property type="entry name" value="ABCA"/>
</dbReference>
<organism evidence="12 13">
    <name type="scientific">[Myrmecia] bisecta</name>
    <dbReference type="NCBI Taxonomy" id="41462"/>
    <lineage>
        <taxon>Eukaryota</taxon>
        <taxon>Viridiplantae</taxon>
        <taxon>Chlorophyta</taxon>
        <taxon>core chlorophytes</taxon>
        <taxon>Trebouxiophyceae</taxon>
        <taxon>Trebouxiales</taxon>
        <taxon>Trebouxiaceae</taxon>
        <taxon>Myrmecia</taxon>
    </lineage>
</organism>
<accession>A0AAW1P1I1</accession>
<keyword evidence="6" id="KW-0067">ATP-binding</keyword>
<reference evidence="12 13" key="1">
    <citation type="journal article" date="2024" name="Nat. Commun.">
        <title>Phylogenomics reveals the evolutionary origins of lichenization in chlorophyte algae.</title>
        <authorList>
            <person name="Puginier C."/>
            <person name="Libourel C."/>
            <person name="Otte J."/>
            <person name="Skaloud P."/>
            <person name="Haon M."/>
            <person name="Grisel S."/>
            <person name="Petersen M."/>
            <person name="Berrin J.G."/>
            <person name="Delaux P.M."/>
            <person name="Dal Grande F."/>
            <person name="Keller J."/>
        </authorList>
    </citation>
    <scope>NUCLEOTIDE SEQUENCE [LARGE SCALE GENOMIC DNA]</scope>
    <source>
        <strain evidence="12 13">SAG 2043</strain>
    </source>
</reference>
<dbReference type="PANTHER" id="PTHR19229">
    <property type="entry name" value="ATP-BINDING CASSETTE TRANSPORTER SUBFAMILY A ABCA"/>
    <property type="match status" value="1"/>
</dbReference>
<evidence type="ECO:0000256" key="1">
    <source>
        <dbReference type="ARBA" id="ARBA00004141"/>
    </source>
</evidence>
<dbReference type="CDD" id="cd03263">
    <property type="entry name" value="ABC_subfamily_A"/>
    <property type="match status" value="1"/>
</dbReference>
<dbReference type="Pfam" id="PF00005">
    <property type="entry name" value="ABC_tran"/>
    <property type="match status" value="1"/>
</dbReference>
<feature type="region of interest" description="Disordered" evidence="9">
    <location>
        <begin position="1"/>
        <end position="32"/>
    </location>
</feature>
<dbReference type="GO" id="GO:0005319">
    <property type="term" value="F:lipid transporter activity"/>
    <property type="evidence" value="ECO:0007669"/>
    <property type="project" value="TreeGrafter"/>
</dbReference>
<dbReference type="GO" id="GO:0016887">
    <property type="term" value="F:ATP hydrolysis activity"/>
    <property type="evidence" value="ECO:0007669"/>
    <property type="project" value="InterPro"/>
</dbReference>
<feature type="transmembrane region" description="Helical" evidence="10">
    <location>
        <begin position="581"/>
        <end position="601"/>
    </location>
</feature>
<comment type="subcellular location">
    <subcellularLocation>
        <location evidence="1">Membrane</location>
        <topology evidence="1">Multi-pass membrane protein</topology>
    </subcellularLocation>
</comment>
<evidence type="ECO:0000256" key="6">
    <source>
        <dbReference type="ARBA" id="ARBA00022840"/>
    </source>
</evidence>
<evidence type="ECO:0000313" key="13">
    <source>
        <dbReference type="Proteomes" id="UP001489004"/>
    </source>
</evidence>
<dbReference type="SMART" id="SM00382">
    <property type="entry name" value="AAA"/>
    <property type="match status" value="1"/>
</dbReference>
<keyword evidence="13" id="KW-1185">Reference proteome</keyword>
<evidence type="ECO:0000259" key="11">
    <source>
        <dbReference type="PROSITE" id="PS50893"/>
    </source>
</evidence>
<evidence type="ECO:0000256" key="8">
    <source>
        <dbReference type="ARBA" id="ARBA00023136"/>
    </source>
</evidence>
<dbReference type="PROSITE" id="PS50893">
    <property type="entry name" value="ABC_TRANSPORTER_2"/>
    <property type="match status" value="1"/>
</dbReference>
<dbReference type="Proteomes" id="UP001489004">
    <property type="component" value="Unassembled WGS sequence"/>
</dbReference>
<dbReference type="GO" id="GO:0140359">
    <property type="term" value="F:ABC-type transporter activity"/>
    <property type="evidence" value="ECO:0007669"/>
    <property type="project" value="InterPro"/>
</dbReference>
<sequence length="1207" mass="129964">MAVSTDVVWPADAWHQPQQPPRDAAPEASPRKLGAPFHTQAGALVKTNAAFQKRKWGTNAVLLATPLLFSLFLWILQTLINRQLGSQSYHCGCKCTACCDWLPIPGSLPAKYEWTCYSATDARPCSPYASCSEHDTSRCGLVYSTADQVPYCSVDNPPLWPALLQVPMGRHRDPSTNGSYTAALPGPNGGLNSSATPLLYTGQDRATADALMAGLLARDAPVSAALLQTYQAASEQGRLQASNATQPIASDAQFANATDALSQLIVATSAKPAASLYIEGLLQSQLVMGTAAEPAASLYIEPAFFPQATTSGQFGQQSSGVYPEPHPLYVAAPNCNVLGVVDTQVLANIGQALSNATGVPTQCASLFPAWRDSSADMSQELYCGWRGAHCVYLDGRQVSDSATNAKTDDKAVRQYTSALYDWGATTRSALYLTIWANDSNAAESAQGPPVIDRWNQPMNLAANTYLRSLAGPGFGARLEGLRDMPKAASNLTLDFSSLLGPLFFMWLMQLLLPVNVYALVHEKEAGLRLMMKMQGLSDRALHVVTYLWQLCIYIAFMFVFVVFGGLIGLKIFTRNSYGVQAVFYLLWGNLLSAWSLWYAALNARARPAVMLCIVWVILSGFVANLALVQFVEHGPGVAATLLQLVPSFALYRGLYELSQYAFLADRNGGSGLTWQKLHDPGNAMIAVWITLAVEWALFLAQAWYIEQIIDTGTGVRRHPLFFLGFHFTDAVKLERKRKGAPLPEQAQQAQQAEAGSLVLMRTTSAETDQHTKPGQVGYYGTSAGAFGEPASAQPACRSKMSIQAGTRLWQDNPMAAGDLFPEIRPMSEDEDLPLRTSAVLPGPDRADGSGGVGGQDVEYERVRVEALWHATGGKGGTPETAILLHKLRKVYPGRNGNPAKVAVKGLSLAIARCECFGLLGPNGAGKTTTLKMLEGFAEPTSGTAIIEGHNVRHDMAAIYTRLGTCMQGDLLWGALTGREHLLFYARLHNLKGPELEQAVSEGLRSVNLLAGGAGDRLVDSYSGGMKRRLSVAAALVGNPSVVYLDEPSTGLDPASRHLLWDVVRAAKRAKAVVLTTHSMEEAEALCDRLGIFVAGQLQCIGSPKELTARYGSYLSFSITTPSSQDLRAAALVLRLAPTSRKVYALNGTQKFELPVAETAVEEVFVKVEEAKTASGLDVLDWGVSNATLEDVFIKISREAGAVVAEND</sequence>
<feature type="transmembrane region" description="Helical" evidence="10">
    <location>
        <begin position="56"/>
        <end position="76"/>
    </location>
</feature>
<gene>
    <name evidence="12" type="ORF">WJX72_009746</name>
</gene>
<dbReference type="InterPro" id="IPR013525">
    <property type="entry name" value="ABC2_TM"/>
</dbReference>
<proteinExistence type="inferred from homology"/>
<dbReference type="AlphaFoldDB" id="A0AAW1P1I1"/>
<feature type="transmembrane region" description="Helical" evidence="10">
    <location>
        <begin position="498"/>
        <end position="520"/>
    </location>
</feature>
<comment type="similarity">
    <text evidence="2">Belongs to the ABC transporter superfamily. ABCA family. CPR flippase (TC 3.A.1.211) subfamily.</text>
</comment>
<dbReference type="Pfam" id="PF24526">
    <property type="entry name" value="ABCA12_C"/>
    <property type="match status" value="1"/>
</dbReference>
<evidence type="ECO:0000313" key="12">
    <source>
        <dbReference type="EMBL" id="KAK9803177.1"/>
    </source>
</evidence>
<evidence type="ECO:0000256" key="5">
    <source>
        <dbReference type="ARBA" id="ARBA00022741"/>
    </source>
</evidence>
<dbReference type="InterPro" id="IPR003593">
    <property type="entry name" value="AAA+_ATPase"/>
</dbReference>
<feature type="transmembrane region" description="Helical" evidence="10">
    <location>
        <begin position="541"/>
        <end position="569"/>
    </location>
</feature>
<evidence type="ECO:0000256" key="7">
    <source>
        <dbReference type="ARBA" id="ARBA00022989"/>
    </source>
</evidence>
<dbReference type="EMBL" id="JALJOR010000023">
    <property type="protein sequence ID" value="KAK9803177.1"/>
    <property type="molecule type" value="Genomic_DNA"/>
</dbReference>
<dbReference type="InterPro" id="IPR003439">
    <property type="entry name" value="ABC_transporter-like_ATP-bd"/>
</dbReference>
<dbReference type="PROSITE" id="PS00211">
    <property type="entry name" value="ABC_TRANSPORTER_1"/>
    <property type="match status" value="1"/>
</dbReference>
<dbReference type="Pfam" id="PF12698">
    <property type="entry name" value="ABC2_membrane_3"/>
    <property type="match status" value="1"/>
</dbReference>
<dbReference type="SUPFAM" id="SSF52540">
    <property type="entry name" value="P-loop containing nucleoside triphosphate hydrolases"/>
    <property type="match status" value="1"/>
</dbReference>
<keyword evidence="8 10" id="KW-0472">Membrane</keyword>
<name>A0AAW1P1I1_9CHLO</name>
<keyword evidence="4 10" id="KW-0812">Transmembrane</keyword>
<dbReference type="FunFam" id="3.40.50.300:FF:000665">
    <property type="entry name" value="ABC transporter A family member 2"/>
    <property type="match status" value="1"/>
</dbReference>
<evidence type="ECO:0000256" key="2">
    <source>
        <dbReference type="ARBA" id="ARBA00008526"/>
    </source>
</evidence>
<keyword evidence="7 10" id="KW-1133">Transmembrane helix</keyword>
<keyword evidence="5" id="KW-0547">Nucleotide-binding</keyword>
<comment type="caution">
    <text evidence="12">The sequence shown here is derived from an EMBL/GenBank/DDBJ whole genome shotgun (WGS) entry which is preliminary data.</text>
</comment>
<dbReference type="GO" id="GO:0005524">
    <property type="term" value="F:ATP binding"/>
    <property type="evidence" value="ECO:0007669"/>
    <property type="project" value="UniProtKB-KW"/>
</dbReference>
<evidence type="ECO:0000256" key="10">
    <source>
        <dbReference type="SAM" id="Phobius"/>
    </source>
</evidence>